<dbReference type="Proteomes" id="UP000225277">
    <property type="component" value="Unassembled WGS sequence"/>
</dbReference>
<gene>
    <name evidence="1" type="ORF">RCC_09094</name>
</gene>
<dbReference type="AlphaFoldDB" id="A0A2D3V8X9"/>
<protein>
    <submittedName>
        <fullName evidence="1">Uncharacterized protein</fullName>
    </submittedName>
</protein>
<dbReference type="GeneID" id="35604169"/>
<organism evidence="1 2">
    <name type="scientific">Ramularia collo-cygni</name>
    <dbReference type="NCBI Taxonomy" id="112498"/>
    <lineage>
        <taxon>Eukaryota</taxon>
        <taxon>Fungi</taxon>
        <taxon>Dikarya</taxon>
        <taxon>Ascomycota</taxon>
        <taxon>Pezizomycotina</taxon>
        <taxon>Dothideomycetes</taxon>
        <taxon>Dothideomycetidae</taxon>
        <taxon>Mycosphaerellales</taxon>
        <taxon>Mycosphaerellaceae</taxon>
        <taxon>Ramularia</taxon>
    </lineage>
</organism>
<accession>A0A2D3V8X9</accession>
<dbReference type="RefSeq" id="XP_023630104.1">
    <property type="nucleotide sequence ID" value="XM_023774336.1"/>
</dbReference>
<evidence type="ECO:0000313" key="1">
    <source>
        <dbReference type="EMBL" id="CZT23380.1"/>
    </source>
</evidence>
<sequence length="161" mass="17644">MEPEINGVPVISYEKSFAAIKGSGQLVPEQLLLSTMTLCNAIPRLVAYSSEKENYDDYELQHWQLISEALVAVLPTCEAKVDHVEVLPNVLRQKIESGLSSEDLGPSPFLQKGSARSEDLNLLLEYLAATAFLAGVPPERVSLSLGPALRIAKFAHDFVQH</sequence>
<keyword evidence="2" id="KW-1185">Reference proteome</keyword>
<dbReference type="EMBL" id="FJUY01000016">
    <property type="protein sequence ID" value="CZT23380.1"/>
    <property type="molecule type" value="Genomic_DNA"/>
</dbReference>
<evidence type="ECO:0000313" key="2">
    <source>
        <dbReference type="Proteomes" id="UP000225277"/>
    </source>
</evidence>
<reference evidence="1 2" key="1">
    <citation type="submission" date="2016-03" db="EMBL/GenBank/DDBJ databases">
        <authorList>
            <person name="Ploux O."/>
        </authorList>
    </citation>
    <scope>NUCLEOTIDE SEQUENCE [LARGE SCALE GENOMIC DNA]</scope>
    <source>
        <strain evidence="1 2">URUG2</strain>
    </source>
</reference>
<proteinExistence type="predicted"/>
<name>A0A2D3V8X9_9PEZI</name>